<dbReference type="SUPFAM" id="SSF56935">
    <property type="entry name" value="Porins"/>
    <property type="match status" value="1"/>
</dbReference>
<dbReference type="InterPro" id="IPR036942">
    <property type="entry name" value="Beta-barrel_TonB_sf"/>
</dbReference>
<dbReference type="InterPro" id="IPR037066">
    <property type="entry name" value="Plug_dom_sf"/>
</dbReference>
<evidence type="ECO:0000256" key="9">
    <source>
        <dbReference type="RuleBase" id="RU003357"/>
    </source>
</evidence>
<comment type="subcellular location">
    <subcellularLocation>
        <location evidence="1 8">Cell outer membrane</location>
        <topology evidence="1 8">Multi-pass membrane protein</topology>
    </subcellularLocation>
</comment>
<dbReference type="Pfam" id="PF00593">
    <property type="entry name" value="TonB_dep_Rec_b-barrel"/>
    <property type="match status" value="1"/>
</dbReference>
<keyword evidence="6 8" id="KW-0472">Membrane</keyword>
<sequence>MQKILLLVFLSCVAMIGRAQSSSENALIKGSVTGVHTQQKLAGASIKVAGTNNGTMADGNGLYTLYVKPGNLTLSVSFLGYRDTTLKVTVNAGQVLSLPIVLSSSVSELDGVLITGLLQGQAKALNQQKNADNIRNIVSADQIGRFPDPNAAEAMQRIPGVNIERDQGEGRYVLIRGLAPQFTNISVNGEQIPSPEADVRFVALDAIPSDQLASIEVSKTLTPDMDGDAVGGAVNLVTRTALNKDAHFSGSLAGGYNALIKQPNIQGQLQFDKRFGKKEKLGVMLNGNYYHNHLASDNWEREPFDNEVELRDYELQRTRAGFSSTVDYKFNQRHELYFRTLYSRFTDREWRRATIFKPEDEEIEKATKDRFEAQTVNTFNFGGKHNFNSFFLNYEAQYSEGRQNTPYDQEIGFVAGLPSELRFTDPKWPTITAPGFTDNSNYEFNEAGYGKTLAKDRNLTAKFEIGIPYKTGNSGGTIKFGAKFRSKKKSYTITNNVFESSGGVPTLDQFDEESTKDELLDNRYPIGRPLYVSGFNRYFNANPGLFELDVESKAIDEALESFEAKEDVVAGFAMARHQFKKLLLVGGLRYERTKVSYDSKDVLIDAAGDLEAIRPVSGSSNYDFLLPQVQLRYELDRYTNLRASATYSYARPNFAEIIPAQEINREDNEATIGNAALKPTKALNLDLMAEHYFGNVGIVSVGFFHKKLDDFIYRKVLFNNPYPLTGTPIIPSIDVIQAQNGNEANLTGLELAFQRKLDFLPGILGKFSLYANYTYTHSKASLQSREADGSKPDATEELRLPGQASSVGNLALAFESRKFVVRVAANFNGEYLSEIGGEPSEDLYVKSRMQLDMNASYVISPRFRLFVEALNLTNQPFETFLGNKDVISQREFYSWWARFGVKFDLRATGK</sequence>
<evidence type="ECO:0000256" key="4">
    <source>
        <dbReference type="ARBA" id="ARBA00022692"/>
    </source>
</evidence>
<evidence type="ECO:0000256" key="3">
    <source>
        <dbReference type="ARBA" id="ARBA00022452"/>
    </source>
</evidence>
<dbReference type="PANTHER" id="PTHR40980:SF4">
    <property type="entry name" value="TONB-DEPENDENT RECEPTOR-LIKE BETA-BARREL DOMAIN-CONTAINING PROTEIN"/>
    <property type="match status" value="1"/>
</dbReference>
<dbReference type="Gene3D" id="2.170.130.10">
    <property type="entry name" value="TonB-dependent receptor, plug domain"/>
    <property type="match status" value="1"/>
</dbReference>
<keyword evidence="13" id="KW-0675">Receptor</keyword>
<gene>
    <name evidence="13" type="ORF">P0Y53_19115</name>
</gene>
<dbReference type="CDD" id="cd01347">
    <property type="entry name" value="ligand_gated_channel"/>
    <property type="match status" value="1"/>
</dbReference>
<evidence type="ECO:0000256" key="8">
    <source>
        <dbReference type="PROSITE-ProRule" id="PRU01360"/>
    </source>
</evidence>
<evidence type="ECO:0000256" key="2">
    <source>
        <dbReference type="ARBA" id="ARBA00022448"/>
    </source>
</evidence>
<evidence type="ECO:0000259" key="12">
    <source>
        <dbReference type="Pfam" id="PF07715"/>
    </source>
</evidence>
<protein>
    <submittedName>
        <fullName evidence="13">TonB-dependent receptor</fullName>
    </submittedName>
</protein>
<evidence type="ECO:0000256" key="7">
    <source>
        <dbReference type="ARBA" id="ARBA00023237"/>
    </source>
</evidence>
<proteinExistence type="inferred from homology"/>
<keyword evidence="4 8" id="KW-0812">Transmembrane</keyword>
<keyword evidence="7 8" id="KW-0998">Cell outer membrane</keyword>
<feature type="domain" description="TonB-dependent receptor plug" evidence="12">
    <location>
        <begin position="129"/>
        <end position="233"/>
    </location>
</feature>
<dbReference type="SUPFAM" id="SSF49464">
    <property type="entry name" value="Carboxypeptidase regulatory domain-like"/>
    <property type="match status" value="1"/>
</dbReference>
<dbReference type="Pfam" id="PF13715">
    <property type="entry name" value="CarbopepD_reg_2"/>
    <property type="match status" value="1"/>
</dbReference>
<evidence type="ECO:0000313" key="13">
    <source>
        <dbReference type="EMBL" id="WEK34602.1"/>
    </source>
</evidence>
<reference evidence="13" key="1">
    <citation type="submission" date="2023-03" db="EMBL/GenBank/DDBJ databases">
        <title>Andean soil-derived lignocellulolytic bacterial consortium as a source of novel taxa and putative plastic-active enzymes.</title>
        <authorList>
            <person name="Diaz-Garcia L."/>
            <person name="Chuvochina M."/>
            <person name="Feuerriegel G."/>
            <person name="Bunk B."/>
            <person name="Sproer C."/>
            <person name="Streit W.R."/>
            <person name="Rodriguez L.M."/>
            <person name="Overmann J."/>
            <person name="Jimenez D.J."/>
        </authorList>
    </citation>
    <scope>NUCLEOTIDE SEQUENCE</scope>
    <source>
        <strain evidence="13">MAG 7</strain>
    </source>
</reference>
<organism evidence="13 14">
    <name type="scientific">Candidatus Pseudobacter hemicellulosilyticus</name>
    <dbReference type="NCBI Taxonomy" id="3121375"/>
    <lineage>
        <taxon>Bacteria</taxon>
        <taxon>Pseudomonadati</taxon>
        <taxon>Bacteroidota</taxon>
        <taxon>Chitinophagia</taxon>
        <taxon>Chitinophagales</taxon>
        <taxon>Chitinophagaceae</taxon>
        <taxon>Pseudobacter</taxon>
    </lineage>
</organism>
<dbReference type="InterPro" id="IPR000531">
    <property type="entry name" value="Beta-barrel_TonB"/>
</dbReference>
<dbReference type="InterPro" id="IPR012910">
    <property type="entry name" value="Plug_dom"/>
</dbReference>
<dbReference type="GO" id="GO:0009279">
    <property type="term" value="C:cell outer membrane"/>
    <property type="evidence" value="ECO:0007669"/>
    <property type="project" value="UniProtKB-SubCell"/>
</dbReference>
<feature type="domain" description="TonB-dependent receptor-like beta-barrel" evidence="11">
    <location>
        <begin position="391"/>
        <end position="872"/>
    </location>
</feature>
<dbReference type="Gene3D" id="2.40.170.20">
    <property type="entry name" value="TonB-dependent receptor, beta-barrel domain"/>
    <property type="match status" value="1"/>
</dbReference>
<dbReference type="Gene3D" id="2.60.40.1120">
    <property type="entry name" value="Carboxypeptidase-like, regulatory domain"/>
    <property type="match status" value="1"/>
</dbReference>
<evidence type="ECO:0000313" key="14">
    <source>
        <dbReference type="Proteomes" id="UP001220610"/>
    </source>
</evidence>
<dbReference type="InterPro" id="IPR008969">
    <property type="entry name" value="CarboxyPept-like_regulatory"/>
</dbReference>
<dbReference type="InterPro" id="IPR039426">
    <property type="entry name" value="TonB-dep_rcpt-like"/>
</dbReference>
<dbReference type="NCBIfam" id="TIGR01782">
    <property type="entry name" value="TonB-Xanth-Caul"/>
    <property type="match status" value="1"/>
</dbReference>
<keyword evidence="5 9" id="KW-0798">TonB box</keyword>
<dbReference type="PROSITE" id="PS52016">
    <property type="entry name" value="TONB_DEPENDENT_REC_3"/>
    <property type="match status" value="1"/>
</dbReference>
<dbReference type="Proteomes" id="UP001220610">
    <property type="component" value="Chromosome"/>
</dbReference>
<feature type="chain" id="PRO_5042529111" evidence="10">
    <location>
        <begin position="20"/>
        <end position="910"/>
    </location>
</feature>
<keyword evidence="3 8" id="KW-1134">Transmembrane beta strand</keyword>
<evidence type="ECO:0000256" key="10">
    <source>
        <dbReference type="SAM" id="SignalP"/>
    </source>
</evidence>
<evidence type="ECO:0000259" key="11">
    <source>
        <dbReference type="Pfam" id="PF00593"/>
    </source>
</evidence>
<dbReference type="AlphaFoldDB" id="A0AAJ5WPY5"/>
<comment type="similarity">
    <text evidence="8 9">Belongs to the TonB-dependent receptor family.</text>
</comment>
<dbReference type="InterPro" id="IPR010104">
    <property type="entry name" value="TonB_rcpt_bac"/>
</dbReference>
<keyword evidence="10" id="KW-0732">Signal</keyword>
<dbReference type="EMBL" id="CP119311">
    <property type="protein sequence ID" value="WEK34602.1"/>
    <property type="molecule type" value="Genomic_DNA"/>
</dbReference>
<evidence type="ECO:0000256" key="1">
    <source>
        <dbReference type="ARBA" id="ARBA00004571"/>
    </source>
</evidence>
<keyword evidence="2 8" id="KW-0813">Transport</keyword>
<evidence type="ECO:0000256" key="5">
    <source>
        <dbReference type="ARBA" id="ARBA00023077"/>
    </source>
</evidence>
<dbReference type="PANTHER" id="PTHR40980">
    <property type="entry name" value="PLUG DOMAIN-CONTAINING PROTEIN"/>
    <property type="match status" value="1"/>
</dbReference>
<name>A0AAJ5WPY5_9BACT</name>
<feature type="signal peptide" evidence="10">
    <location>
        <begin position="1"/>
        <end position="19"/>
    </location>
</feature>
<evidence type="ECO:0000256" key="6">
    <source>
        <dbReference type="ARBA" id="ARBA00023136"/>
    </source>
</evidence>
<accession>A0AAJ5WPY5</accession>
<dbReference type="Pfam" id="PF07715">
    <property type="entry name" value="Plug"/>
    <property type="match status" value="1"/>
</dbReference>